<sequence>MRSSKTFSILFWIYTSRAKNNETRIYARITINGEKANISLKRKADIRTWDSQRQRAKGNNETSRVLNHYLDQIHAQLIQCYQEIKFSSQLVTAELIKSKFLGEGDNSKTLQEALKYHKRKIEKTLTLGTVKNFGVTEKYINSYLRKNLKTNDIYLKQLNYKFLSDFETFLITYYPKGHPKAMGNNTVMKHIQRLRKIITLAYHIEWIDKDPFVRWKPSFESTQREFLSTHELFNLENYKFPLERLDRVRDLFVFSCYTGISYTDIIKLTSDNIVLGIDGNKWIISKRQKTNTPIKVPLLQQAEYILEKYTNHPVTMVSETLLPVITNEKINLYLKEIADAVGIRKNLTFHMARHTFATTVTLSNGVPIETVSKLLGHTKLATTQIYARVLDKKISEDVLMLKKKLANQN</sequence>
<keyword evidence="3" id="KW-0233">DNA recombination</keyword>
<comment type="similarity">
    <text evidence="1">Belongs to the 'phage' integrase family.</text>
</comment>
<comment type="caution">
    <text evidence="5">The sequence shown here is derived from an EMBL/GenBank/DDBJ whole genome shotgun (WGS) entry which is preliminary data.</text>
</comment>
<evidence type="ECO:0000313" key="6">
    <source>
        <dbReference type="Proteomes" id="UP000315540"/>
    </source>
</evidence>
<reference evidence="5 6" key="1">
    <citation type="submission" date="2019-06" db="EMBL/GenBank/DDBJ databases">
        <authorList>
            <person name="Meng X."/>
        </authorList>
    </citation>
    <scope>NUCLEOTIDE SEQUENCE [LARGE SCALE GENOMIC DNA]</scope>
    <source>
        <strain evidence="5 6">M625</strain>
    </source>
</reference>
<dbReference type="OrthoDB" id="1098628at2"/>
<dbReference type="Pfam" id="PF13102">
    <property type="entry name" value="Phage_int_SAM_5"/>
    <property type="match status" value="1"/>
</dbReference>
<dbReference type="InterPro" id="IPR011010">
    <property type="entry name" value="DNA_brk_join_enz"/>
</dbReference>
<protein>
    <submittedName>
        <fullName evidence="5">Site-specific integrase</fullName>
    </submittedName>
</protein>
<dbReference type="Gene3D" id="1.10.443.10">
    <property type="entry name" value="Intergrase catalytic core"/>
    <property type="match status" value="1"/>
</dbReference>
<dbReference type="InterPro" id="IPR002104">
    <property type="entry name" value="Integrase_catalytic"/>
</dbReference>
<dbReference type="InterPro" id="IPR025269">
    <property type="entry name" value="SAM-like_dom"/>
</dbReference>
<dbReference type="Gene3D" id="1.10.150.130">
    <property type="match status" value="1"/>
</dbReference>
<evidence type="ECO:0000256" key="1">
    <source>
        <dbReference type="ARBA" id="ARBA00008857"/>
    </source>
</evidence>
<dbReference type="RefSeq" id="WP_140594867.1">
    <property type="nucleotide sequence ID" value="NZ_VFWZ01000005.1"/>
</dbReference>
<dbReference type="GO" id="GO:0003677">
    <property type="term" value="F:DNA binding"/>
    <property type="evidence" value="ECO:0007669"/>
    <property type="project" value="UniProtKB-KW"/>
</dbReference>
<dbReference type="GO" id="GO:0015074">
    <property type="term" value="P:DNA integration"/>
    <property type="evidence" value="ECO:0007669"/>
    <property type="project" value="InterPro"/>
</dbReference>
<keyword evidence="2" id="KW-0238">DNA-binding</keyword>
<proteinExistence type="inferred from homology"/>
<dbReference type="AlphaFoldDB" id="A0A504J7M6"/>
<dbReference type="Proteomes" id="UP000315540">
    <property type="component" value="Unassembled WGS sequence"/>
</dbReference>
<gene>
    <name evidence="5" type="ORF">FHK87_16500</name>
</gene>
<dbReference type="InterPro" id="IPR035386">
    <property type="entry name" value="Arm-DNA-bind_5"/>
</dbReference>
<dbReference type="PROSITE" id="PS51898">
    <property type="entry name" value="TYR_RECOMBINASE"/>
    <property type="match status" value="1"/>
</dbReference>
<organism evidence="5 6">
    <name type="scientific">Aquimarina algicola</name>
    <dbReference type="NCBI Taxonomy" id="2589995"/>
    <lineage>
        <taxon>Bacteria</taxon>
        <taxon>Pseudomonadati</taxon>
        <taxon>Bacteroidota</taxon>
        <taxon>Flavobacteriia</taxon>
        <taxon>Flavobacteriales</taxon>
        <taxon>Flavobacteriaceae</taxon>
        <taxon>Aquimarina</taxon>
    </lineage>
</organism>
<dbReference type="SUPFAM" id="SSF56349">
    <property type="entry name" value="DNA breaking-rejoining enzymes"/>
    <property type="match status" value="1"/>
</dbReference>
<evidence type="ECO:0000256" key="3">
    <source>
        <dbReference type="ARBA" id="ARBA00023172"/>
    </source>
</evidence>
<evidence type="ECO:0000256" key="2">
    <source>
        <dbReference type="ARBA" id="ARBA00023125"/>
    </source>
</evidence>
<keyword evidence="6" id="KW-1185">Reference proteome</keyword>
<dbReference type="InterPro" id="IPR050090">
    <property type="entry name" value="Tyrosine_recombinase_XerCD"/>
</dbReference>
<dbReference type="InterPro" id="IPR013762">
    <property type="entry name" value="Integrase-like_cat_sf"/>
</dbReference>
<dbReference type="Pfam" id="PF00589">
    <property type="entry name" value="Phage_integrase"/>
    <property type="match status" value="1"/>
</dbReference>
<evidence type="ECO:0000259" key="4">
    <source>
        <dbReference type="PROSITE" id="PS51898"/>
    </source>
</evidence>
<accession>A0A504J7M6</accession>
<dbReference type="InterPro" id="IPR010998">
    <property type="entry name" value="Integrase_recombinase_N"/>
</dbReference>
<dbReference type="Pfam" id="PF17293">
    <property type="entry name" value="Arm-DNA-bind_5"/>
    <property type="match status" value="1"/>
</dbReference>
<evidence type="ECO:0000313" key="5">
    <source>
        <dbReference type="EMBL" id="TPN84532.1"/>
    </source>
</evidence>
<dbReference type="PANTHER" id="PTHR30349">
    <property type="entry name" value="PHAGE INTEGRASE-RELATED"/>
    <property type="match status" value="1"/>
</dbReference>
<dbReference type="PANTHER" id="PTHR30349:SF64">
    <property type="entry name" value="PROPHAGE INTEGRASE INTD-RELATED"/>
    <property type="match status" value="1"/>
</dbReference>
<name>A0A504J7M6_9FLAO</name>
<feature type="domain" description="Tyr recombinase" evidence="4">
    <location>
        <begin position="222"/>
        <end position="400"/>
    </location>
</feature>
<dbReference type="EMBL" id="VFWZ01000005">
    <property type="protein sequence ID" value="TPN84532.1"/>
    <property type="molecule type" value="Genomic_DNA"/>
</dbReference>
<dbReference type="GO" id="GO:0006310">
    <property type="term" value="P:DNA recombination"/>
    <property type="evidence" value="ECO:0007669"/>
    <property type="project" value="UniProtKB-KW"/>
</dbReference>
<dbReference type="CDD" id="cd01185">
    <property type="entry name" value="INTN1_C_like"/>
    <property type="match status" value="1"/>
</dbReference>